<dbReference type="GO" id="GO:0032790">
    <property type="term" value="P:ribosome disassembly"/>
    <property type="evidence" value="ECO:0007669"/>
    <property type="project" value="TreeGrafter"/>
</dbReference>
<protein>
    <recommendedName>
        <fullName evidence="4">Translation initiation factor IF-3</fullName>
    </recommendedName>
</protein>
<sequence>MDTKRYFTNEKIRAQNLRIINSKGENIGVVTKGEALRMAREEKLDLVEIAPNANPPVAKILDFKKFLYTERKKASAARAHSKQTELKEFKFGPNIGSNDLNLKIGRAKEFLKGKNRVKFTVAFRGRENAHPEVGWEKIKKAISELSELGHPEADPRLVNKMISVTIVAS</sequence>
<dbReference type="SUPFAM" id="SSF55200">
    <property type="entry name" value="Translation initiation factor IF3, C-terminal domain"/>
    <property type="match status" value="1"/>
</dbReference>
<keyword evidence="3" id="KW-0648">Protein biosynthesis</keyword>
<dbReference type="Pfam" id="PF00707">
    <property type="entry name" value="IF3_C"/>
    <property type="match status" value="1"/>
</dbReference>
<dbReference type="Gene3D" id="3.10.20.80">
    <property type="entry name" value="Translation initiation factor 3 (IF-3), N-terminal domain"/>
    <property type="match status" value="1"/>
</dbReference>
<dbReference type="EMBL" id="MEVI01000002">
    <property type="protein sequence ID" value="OGC55380.1"/>
    <property type="molecule type" value="Genomic_DNA"/>
</dbReference>
<dbReference type="GO" id="GO:0005829">
    <property type="term" value="C:cytosol"/>
    <property type="evidence" value="ECO:0007669"/>
    <property type="project" value="TreeGrafter"/>
</dbReference>
<dbReference type="GO" id="GO:0003743">
    <property type="term" value="F:translation initiation factor activity"/>
    <property type="evidence" value="ECO:0007669"/>
    <property type="project" value="UniProtKB-UniRule"/>
</dbReference>
<dbReference type="Proteomes" id="UP000176504">
    <property type="component" value="Unassembled WGS sequence"/>
</dbReference>
<dbReference type="Pfam" id="PF05198">
    <property type="entry name" value="IF3_N"/>
    <property type="match status" value="1"/>
</dbReference>
<dbReference type="InterPro" id="IPR019815">
    <property type="entry name" value="Translation_initiation_fac_3_C"/>
</dbReference>
<dbReference type="AlphaFoldDB" id="A0A1F4VEL8"/>
<evidence type="ECO:0000256" key="4">
    <source>
        <dbReference type="NCBIfam" id="TIGR00168"/>
    </source>
</evidence>
<feature type="domain" description="Translation initiation factor 3 C-terminal" evidence="5">
    <location>
        <begin position="85"/>
        <end position="166"/>
    </location>
</feature>
<dbReference type="NCBIfam" id="TIGR00168">
    <property type="entry name" value="infC"/>
    <property type="match status" value="1"/>
</dbReference>
<dbReference type="InterPro" id="IPR019814">
    <property type="entry name" value="Translation_initiation_fac_3_N"/>
</dbReference>
<name>A0A1F4VEL8_UNCKA</name>
<proteinExistence type="inferred from homology"/>
<comment type="similarity">
    <text evidence="1">Belongs to the IF-3 family.</text>
</comment>
<evidence type="ECO:0000313" key="8">
    <source>
        <dbReference type="Proteomes" id="UP000176504"/>
    </source>
</evidence>
<dbReference type="InterPro" id="IPR036787">
    <property type="entry name" value="T_IF-3_N_sf"/>
</dbReference>
<dbReference type="PANTHER" id="PTHR10938">
    <property type="entry name" value="TRANSLATION INITIATION FACTOR IF-3"/>
    <property type="match status" value="1"/>
</dbReference>
<evidence type="ECO:0000259" key="5">
    <source>
        <dbReference type="Pfam" id="PF00707"/>
    </source>
</evidence>
<organism evidence="7 8">
    <name type="scientific">candidate division WWE3 bacterium RIFCSPLOWO2_01_FULL_41_18</name>
    <dbReference type="NCBI Taxonomy" id="1802625"/>
    <lineage>
        <taxon>Bacteria</taxon>
        <taxon>Katanobacteria</taxon>
    </lineage>
</organism>
<feature type="domain" description="Translation initiation factor 3 N-terminal" evidence="6">
    <location>
        <begin position="8"/>
        <end position="76"/>
    </location>
</feature>
<dbReference type="InterPro" id="IPR036788">
    <property type="entry name" value="T_IF-3_C_sf"/>
</dbReference>
<keyword evidence="2 7" id="KW-0396">Initiation factor</keyword>
<reference evidence="7 8" key="1">
    <citation type="journal article" date="2016" name="Nat. Commun.">
        <title>Thousands of microbial genomes shed light on interconnected biogeochemical processes in an aquifer system.</title>
        <authorList>
            <person name="Anantharaman K."/>
            <person name="Brown C.T."/>
            <person name="Hug L.A."/>
            <person name="Sharon I."/>
            <person name="Castelle C.J."/>
            <person name="Probst A.J."/>
            <person name="Thomas B.C."/>
            <person name="Singh A."/>
            <person name="Wilkins M.J."/>
            <person name="Karaoz U."/>
            <person name="Brodie E.L."/>
            <person name="Williams K.H."/>
            <person name="Hubbard S.S."/>
            <person name="Banfield J.F."/>
        </authorList>
    </citation>
    <scope>NUCLEOTIDE SEQUENCE [LARGE SCALE GENOMIC DNA]</scope>
</reference>
<dbReference type="GO" id="GO:0016020">
    <property type="term" value="C:membrane"/>
    <property type="evidence" value="ECO:0007669"/>
    <property type="project" value="TreeGrafter"/>
</dbReference>
<dbReference type="InterPro" id="IPR001288">
    <property type="entry name" value="Translation_initiation_fac_3"/>
</dbReference>
<dbReference type="SUPFAM" id="SSF54364">
    <property type="entry name" value="Translation initiation factor IF3, N-terminal domain"/>
    <property type="match status" value="1"/>
</dbReference>
<evidence type="ECO:0000313" key="7">
    <source>
        <dbReference type="EMBL" id="OGC55380.1"/>
    </source>
</evidence>
<comment type="caution">
    <text evidence="7">The sequence shown here is derived from an EMBL/GenBank/DDBJ whole genome shotgun (WGS) entry which is preliminary data.</text>
</comment>
<evidence type="ECO:0000259" key="6">
    <source>
        <dbReference type="Pfam" id="PF05198"/>
    </source>
</evidence>
<dbReference type="PANTHER" id="PTHR10938:SF0">
    <property type="entry name" value="TRANSLATION INITIATION FACTOR IF-3, MITOCHONDRIAL"/>
    <property type="match status" value="1"/>
</dbReference>
<dbReference type="Gene3D" id="3.30.110.10">
    <property type="entry name" value="Translation initiation factor 3 (IF-3), C-terminal domain"/>
    <property type="match status" value="1"/>
</dbReference>
<evidence type="ECO:0000256" key="2">
    <source>
        <dbReference type="ARBA" id="ARBA00022540"/>
    </source>
</evidence>
<gene>
    <name evidence="7" type="ORF">A3A78_00275</name>
</gene>
<accession>A0A1F4VEL8</accession>
<evidence type="ECO:0000256" key="3">
    <source>
        <dbReference type="ARBA" id="ARBA00022917"/>
    </source>
</evidence>
<evidence type="ECO:0000256" key="1">
    <source>
        <dbReference type="ARBA" id="ARBA00005439"/>
    </source>
</evidence>
<dbReference type="GO" id="GO:0043022">
    <property type="term" value="F:ribosome binding"/>
    <property type="evidence" value="ECO:0007669"/>
    <property type="project" value="TreeGrafter"/>
</dbReference>